<keyword evidence="3 9" id="KW-0812">Transmembrane</keyword>
<dbReference type="GO" id="GO:0004930">
    <property type="term" value="F:G protein-coupled receptor activity"/>
    <property type="evidence" value="ECO:0007669"/>
    <property type="project" value="InterPro"/>
</dbReference>
<feature type="compositionally biased region" description="Polar residues" evidence="8">
    <location>
        <begin position="487"/>
        <end position="502"/>
    </location>
</feature>
<gene>
    <name evidence="12" type="ORF">Fcan01_14387</name>
</gene>
<sequence>MEEFVHHFDFSDKYFVTSALISNDAGDDPPEFPMFNMSKGSVLRLPQNWGREISGKVDWTGSLISTEYANYMLPLQSEENRETIYNGNVLSFTVSRSRTRSSCDSTDEDRKVDMNFTNGAGVQIRFPHNVEAWGDKMVNLHRDLKPGETRKAALGSAKCVFWDTVNLTWSTEGCKVIASTPFETTCECDHLTSFTILMDLHNYQGADVALQYLTYTFCIISIVCLIVSVFLFSTVMGVQNERILITRNLCCCLIVGNLFVVITLNNPTFMSQTLCFIAGFLTHYAFLAAFCWMALEGWHLYKMIISVFNSAVANHFWAYNVIGYGVPLVMAGFTLLIGYIVGEDAYGGEVCWLADSFIWAFNGPILIVVVVNIIILTICMVKAHRIRNNRRFPLVKRKISSLSSWVKGCFALSVLLGSTWIFGFFALIPGAELVFSYIFVILNASQGIFIFIFRVILDKKMRQKCASNLLATRFGEHLPKSCLTWTSSSANPTSNETNLNQEHGNHEMRGFHHSSSSIQPLTKYLNFSKIPHLSLFLPTLPIPSSTPIKPDQASLQS</sequence>
<accession>A0A226E0A5</accession>
<comment type="subcellular location">
    <subcellularLocation>
        <location evidence="1">Membrane</location>
        <topology evidence="1">Multi-pass membrane protein</topology>
    </subcellularLocation>
</comment>
<evidence type="ECO:0000313" key="13">
    <source>
        <dbReference type="Proteomes" id="UP000198287"/>
    </source>
</evidence>
<comment type="similarity">
    <text evidence="2">Belongs to the G-protein coupled receptor 2 family. Adhesion G-protein coupled receptor (ADGR) subfamily.</text>
</comment>
<name>A0A226E0A5_FOLCA</name>
<organism evidence="12 13">
    <name type="scientific">Folsomia candida</name>
    <name type="common">Springtail</name>
    <dbReference type="NCBI Taxonomy" id="158441"/>
    <lineage>
        <taxon>Eukaryota</taxon>
        <taxon>Metazoa</taxon>
        <taxon>Ecdysozoa</taxon>
        <taxon>Arthropoda</taxon>
        <taxon>Hexapoda</taxon>
        <taxon>Collembola</taxon>
        <taxon>Entomobryomorpha</taxon>
        <taxon>Isotomoidea</taxon>
        <taxon>Isotomidae</taxon>
        <taxon>Proisotominae</taxon>
        <taxon>Folsomia</taxon>
    </lineage>
</organism>
<dbReference type="Proteomes" id="UP000198287">
    <property type="component" value="Unassembled WGS sequence"/>
</dbReference>
<dbReference type="Gene3D" id="1.20.1070.10">
    <property type="entry name" value="Rhodopsin 7-helix transmembrane proteins"/>
    <property type="match status" value="1"/>
</dbReference>
<dbReference type="OrthoDB" id="1100386at2759"/>
<evidence type="ECO:0000256" key="8">
    <source>
        <dbReference type="SAM" id="MobiDB-lite"/>
    </source>
</evidence>
<dbReference type="PROSITE" id="PS50261">
    <property type="entry name" value="G_PROTEIN_RECEP_F2_4"/>
    <property type="match status" value="1"/>
</dbReference>
<dbReference type="Pfam" id="PF00002">
    <property type="entry name" value="7tm_2"/>
    <property type="match status" value="1"/>
</dbReference>
<dbReference type="PROSITE" id="PS50221">
    <property type="entry name" value="GAIN_B"/>
    <property type="match status" value="1"/>
</dbReference>
<comment type="caution">
    <text evidence="12">The sequence shown here is derived from an EMBL/GenBank/DDBJ whole genome shotgun (WGS) entry which is preliminary data.</text>
</comment>
<dbReference type="FunFam" id="1.20.1070.10:FF:000058">
    <property type="entry name" value="Adhesion G protein-coupled receptor F5"/>
    <property type="match status" value="1"/>
</dbReference>
<dbReference type="Pfam" id="PF01825">
    <property type="entry name" value="GPS"/>
    <property type="match status" value="1"/>
</dbReference>
<dbReference type="Gene3D" id="2.60.220.50">
    <property type="match status" value="1"/>
</dbReference>
<evidence type="ECO:0000256" key="6">
    <source>
        <dbReference type="ARBA" id="ARBA00023157"/>
    </source>
</evidence>
<evidence type="ECO:0000259" key="10">
    <source>
        <dbReference type="PROSITE" id="PS50221"/>
    </source>
</evidence>
<keyword evidence="7" id="KW-0325">Glycoprotein</keyword>
<dbReference type="PANTHER" id="PTHR12011">
    <property type="entry name" value="ADHESION G-PROTEIN COUPLED RECEPTOR"/>
    <property type="match status" value="1"/>
</dbReference>
<protein>
    <submittedName>
        <fullName evidence="12">Adhesion G protein-coupled receptor L2</fullName>
    </submittedName>
</protein>
<feature type="transmembrane region" description="Helical" evidence="9">
    <location>
        <begin position="361"/>
        <end position="383"/>
    </location>
</feature>
<reference evidence="12 13" key="1">
    <citation type="submission" date="2015-12" db="EMBL/GenBank/DDBJ databases">
        <title>The genome of Folsomia candida.</title>
        <authorList>
            <person name="Faddeeva A."/>
            <person name="Derks M.F."/>
            <person name="Anvar Y."/>
            <person name="Smit S."/>
            <person name="Van Straalen N."/>
            <person name="Roelofs D."/>
        </authorList>
    </citation>
    <scope>NUCLEOTIDE SEQUENCE [LARGE SCALE GENOMIC DNA]</scope>
    <source>
        <strain evidence="12 13">VU population</strain>
        <tissue evidence="12">Whole body</tissue>
    </source>
</reference>
<dbReference type="InterPro" id="IPR017981">
    <property type="entry name" value="GPCR_2-like_7TM"/>
</dbReference>
<dbReference type="SMART" id="SM00303">
    <property type="entry name" value="GPS"/>
    <property type="match status" value="1"/>
</dbReference>
<evidence type="ECO:0000256" key="5">
    <source>
        <dbReference type="ARBA" id="ARBA00023136"/>
    </source>
</evidence>
<feature type="transmembrane region" description="Helical" evidence="9">
    <location>
        <begin position="434"/>
        <end position="457"/>
    </location>
</feature>
<feature type="transmembrane region" description="Helical" evidence="9">
    <location>
        <begin position="404"/>
        <end position="428"/>
    </location>
</feature>
<dbReference type="AlphaFoldDB" id="A0A226E0A5"/>
<evidence type="ECO:0000259" key="11">
    <source>
        <dbReference type="PROSITE" id="PS50261"/>
    </source>
</evidence>
<dbReference type="InterPro" id="IPR046338">
    <property type="entry name" value="GAIN_dom_sf"/>
</dbReference>
<dbReference type="InterPro" id="IPR057244">
    <property type="entry name" value="GAIN_B"/>
</dbReference>
<dbReference type="InterPro" id="IPR000832">
    <property type="entry name" value="GPCR_2_secretin-like"/>
</dbReference>
<evidence type="ECO:0000256" key="3">
    <source>
        <dbReference type="ARBA" id="ARBA00022692"/>
    </source>
</evidence>
<evidence type="ECO:0000313" key="12">
    <source>
        <dbReference type="EMBL" id="OXA50973.1"/>
    </source>
</evidence>
<dbReference type="EMBL" id="LNIX01000008">
    <property type="protein sequence ID" value="OXA50973.1"/>
    <property type="molecule type" value="Genomic_DNA"/>
</dbReference>
<evidence type="ECO:0000256" key="9">
    <source>
        <dbReference type="SAM" id="Phobius"/>
    </source>
</evidence>
<feature type="transmembrane region" description="Helical" evidence="9">
    <location>
        <begin position="212"/>
        <end position="232"/>
    </location>
</feature>
<evidence type="ECO:0000256" key="7">
    <source>
        <dbReference type="ARBA" id="ARBA00023180"/>
    </source>
</evidence>
<feature type="transmembrane region" description="Helical" evidence="9">
    <location>
        <begin position="276"/>
        <end position="295"/>
    </location>
</feature>
<keyword evidence="5 9" id="KW-0472">Membrane</keyword>
<feature type="transmembrane region" description="Helical" evidence="9">
    <location>
        <begin position="316"/>
        <end position="341"/>
    </location>
</feature>
<keyword evidence="4 9" id="KW-1133">Transmembrane helix</keyword>
<feature type="domain" description="GAIN-B" evidence="10">
    <location>
        <begin position="4"/>
        <end position="204"/>
    </location>
</feature>
<evidence type="ECO:0000256" key="1">
    <source>
        <dbReference type="ARBA" id="ARBA00004141"/>
    </source>
</evidence>
<evidence type="ECO:0000256" key="2">
    <source>
        <dbReference type="ARBA" id="ARBA00007343"/>
    </source>
</evidence>
<dbReference type="PANTHER" id="PTHR12011:SF347">
    <property type="entry name" value="FI21270P1-RELATED"/>
    <property type="match status" value="1"/>
</dbReference>
<keyword evidence="13" id="KW-1185">Reference proteome</keyword>
<dbReference type="InterPro" id="IPR000203">
    <property type="entry name" value="GPS"/>
</dbReference>
<proteinExistence type="inferred from homology"/>
<dbReference type="PRINTS" id="PR00249">
    <property type="entry name" value="GPCRSECRETIN"/>
</dbReference>
<evidence type="ECO:0000256" key="4">
    <source>
        <dbReference type="ARBA" id="ARBA00022989"/>
    </source>
</evidence>
<feature type="transmembrane region" description="Helical" evidence="9">
    <location>
        <begin position="244"/>
        <end position="264"/>
    </location>
</feature>
<dbReference type="GO" id="GO:0005886">
    <property type="term" value="C:plasma membrane"/>
    <property type="evidence" value="ECO:0007669"/>
    <property type="project" value="TreeGrafter"/>
</dbReference>
<dbReference type="OMA" id="SNCANIE"/>
<keyword evidence="6" id="KW-1015">Disulfide bond</keyword>
<feature type="region of interest" description="Disordered" evidence="8">
    <location>
        <begin position="487"/>
        <end position="513"/>
    </location>
</feature>
<keyword evidence="12" id="KW-0675">Receptor</keyword>
<feature type="domain" description="G-protein coupled receptors family 2 profile 2" evidence="11">
    <location>
        <begin position="210"/>
        <end position="458"/>
    </location>
</feature>
<dbReference type="GO" id="GO:0007166">
    <property type="term" value="P:cell surface receptor signaling pathway"/>
    <property type="evidence" value="ECO:0007669"/>
    <property type="project" value="InterPro"/>
</dbReference>